<evidence type="ECO:0000313" key="2">
    <source>
        <dbReference type="EMBL" id="KAG2875427.1"/>
    </source>
</evidence>
<comment type="caution">
    <text evidence="1">The sequence shown here is derived from an EMBL/GenBank/DDBJ whole genome shotgun (WGS) entry which is preliminary data.</text>
</comment>
<organism evidence="1 3">
    <name type="scientific">Phytophthora cactorum</name>
    <dbReference type="NCBI Taxonomy" id="29920"/>
    <lineage>
        <taxon>Eukaryota</taxon>
        <taxon>Sar</taxon>
        <taxon>Stramenopiles</taxon>
        <taxon>Oomycota</taxon>
        <taxon>Peronosporomycetes</taxon>
        <taxon>Peronosporales</taxon>
        <taxon>Peronosporaceae</taxon>
        <taxon>Phytophthora</taxon>
    </lineage>
</organism>
<feature type="non-terminal residue" evidence="1">
    <location>
        <position position="1"/>
    </location>
</feature>
<name>A0A8T1A982_9STRA</name>
<protein>
    <submittedName>
        <fullName evidence="1">Uncharacterized protein</fullName>
    </submittedName>
</protein>
<gene>
    <name evidence="1" type="ORF">PC115_g24487</name>
    <name evidence="2" type="ORF">PC117_g27424</name>
</gene>
<dbReference type="Proteomes" id="UP000736787">
    <property type="component" value="Unassembled WGS sequence"/>
</dbReference>
<evidence type="ECO:0000313" key="1">
    <source>
        <dbReference type="EMBL" id="KAG2872957.1"/>
    </source>
</evidence>
<dbReference type="Proteomes" id="UP000774804">
    <property type="component" value="Unassembled WGS sequence"/>
</dbReference>
<dbReference type="AlphaFoldDB" id="A0A8T1A982"/>
<evidence type="ECO:0000313" key="3">
    <source>
        <dbReference type="Proteomes" id="UP000774804"/>
    </source>
</evidence>
<dbReference type="EMBL" id="RCMK01003343">
    <property type="protein sequence ID" value="KAG2875427.1"/>
    <property type="molecule type" value="Genomic_DNA"/>
</dbReference>
<reference evidence="1" key="1">
    <citation type="submission" date="2018-10" db="EMBL/GenBank/DDBJ databases">
        <title>Effector identification in a new, highly contiguous assembly of the strawberry crown rot pathogen Phytophthora cactorum.</title>
        <authorList>
            <person name="Armitage A.D."/>
            <person name="Nellist C.F."/>
            <person name="Bates H."/>
            <person name="Vickerstaff R.J."/>
            <person name="Harrison R.J."/>
        </authorList>
    </citation>
    <scope>NUCLEOTIDE SEQUENCE</scope>
    <source>
        <strain evidence="1">4032</strain>
        <strain evidence="2">4040</strain>
    </source>
</reference>
<proteinExistence type="predicted"/>
<sequence length="21" mass="2466">ETTNCTAIPQAHLLHFEMPRR</sequence>
<accession>A0A8T1A982</accession>
<dbReference type="EMBL" id="RCMI01003269">
    <property type="protein sequence ID" value="KAG2872957.1"/>
    <property type="molecule type" value="Genomic_DNA"/>
</dbReference>